<evidence type="ECO:0000256" key="2">
    <source>
        <dbReference type="ARBA" id="ARBA00007957"/>
    </source>
</evidence>
<dbReference type="GO" id="GO:1900376">
    <property type="term" value="P:regulation of secondary metabolite biosynthetic process"/>
    <property type="evidence" value="ECO:0007669"/>
    <property type="project" value="TreeGrafter"/>
</dbReference>
<name>A0AAU7E854_9BACT</name>
<comment type="function">
    <text evidence="1">Acts as a global negative controlling element, employing Fe(2+) as a cofactor to bind the operator of the repressed genes.</text>
</comment>
<feature type="binding site" evidence="8">
    <location>
        <position position="132"/>
    </location>
    <ligand>
        <name>Zn(2+)</name>
        <dbReference type="ChEBI" id="CHEBI:29105"/>
    </ligand>
</feature>
<dbReference type="Gene3D" id="3.30.1490.190">
    <property type="match status" value="1"/>
</dbReference>
<keyword evidence="7" id="KW-0804">Transcription</keyword>
<dbReference type="Pfam" id="PF01475">
    <property type="entry name" value="FUR"/>
    <property type="match status" value="1"/>
</dbReference>
<organism evidence="9">
    <name type="scientific">Campylobacter sp. CCS1377</name>
    <dbReference type="NCBI Taxonomy" id="3158229"/>
    <lineage>
        <taxon>Bacteria</taxon>
        <taxon>Pseudomonadati</taxon>
        <taxon>Campylobacterota</taxon>
        <taxon>Epsilonproteobacteria</taxon>
        <taxon>Campylobacterales</taxon>
        <taxon>Campylobacteraceae</taxon>
        <taxon>Campylobacter</taxon>
    </lineage>
</organism>
<feature type="binding site" evidence="8">
    <location>
        <position position="135"/>
    </location>
    <ligand>
        <name>Zn(2+)</name>
        <dbReference type="ChEBI" id="CHEBI:29105"/>
    </ligand>
</feature>
<feature type="binding site" evidence="8">
    <location>
        <position position="89"/>
    </location>
    <ligand>
        <name>Zn(2+)</name>
        <dbReference type="ChEBI" id="CHEBI:29105"/>
    </ligand>
</feature>
<sequence>MEFLQILKKYDLKATPQRLCILNILKRHEHPSIDELYADIKKDYPTISLATVYKNLNTLQENGLVVEINAGNRKTCYDIYEEKHIHVVCSNCGNIEDLHFEDAKLNEYQEHLERKLSNLIEHLSVCAYVKTCSKCKK</sequence>
<dbReference type="GO" id="GO:0045892">
    <property type="term" value="P:negative regulation of DNA-templated transcription"/>
    <property type="evidence" value="ECO:0007669"/>
    <property type="project" value="TreeGrafter"/>
</dbReference>
<comment type="similarity">
    <text evidence="2">Belongs to the Fur family.</text>
</comment>
<evidence type="ECO:0000256" key="7">
    <source>
        <dbReference type="ARBA" id="ARBA00023163"/>
    </source>
</evidence>
<accession>A0AAU7E854</accession>
<comment type="cofactor">
    <cofactor evidence="8">
        <name>Zn(2+)</name>
        <dbReference type="ChEBI" id="CHEBI:29105"/>
    </cofactor>
    <text evidence="8">Binds 1 zinc ion per subunit.</text>
</comment>
<gene>
    <name evidence="9" type="primary">perR</name>
    <name evidence="9" type="ORF">AAH949_02180</name>
</gene>
<dbReference type="RefSeq" id="WP_134237732.1">
    <property type="nucleotide sequence ID" value="NZ_CP155620.1"/>
</dbReference>
<evidence type="ECO:0000256" key="6">
    <source>
        <dbReference type="ARBA" id="ARBA00023125"/>
    </source>
</evidence>
<keyword evidence="6" id="KW-0238">DNA-binding</keyword>
<evidence type="ECO:0000256" key="1">
    <source>
        <dbReference type="ARBA" id="ARBA00002997"/>
    </source>
</evidence>
<dbReference type="Gene3D" id="1.10.10.10">
    <property type="entry name" value="Winged helix-like DNA-binding domain superfamily/Winged helix DNA-binding domain"/>
    <property type="match status" value="1"/>
</dbReference>
<reference evidence="9" key="1">
    <citation type="submission" date="2024-05" db="EMBL/GenBank/DDBJ databases">
        <title>Campylobacter coli isolated from environmental waters in Slovenia.</title>
        <authorList>
            <person name="Zautner A.E."/>
            <person name="Bunk B."/>
            <person name="Riedel T."/>
            <person name="Sproeer C."/>
        </authorList>
    </citation>
    <scope>NUCLEOTIDE SEQUENCE</scope>
    <source>
        <strain evidence="9">CCS1377</strain>
    </source>
</reference>
<dbReference type="GO" id="GO:0000976">
    <property type="term" value="F:transcription cis-regulatory region binding"/>
    <property type="evidence" value="ECO:0007669"/>
    <property type="project" value="TreeGrafter"/>
</dbReference>
<dbReference type="SUPFAM" id="SSF46785">
    <property type="entry name" value="Winged helix' DNA-binding domain"/>
    <property type="match status" value="1"/>
</dbReference>
<dbReference type="EMBL" id="CP155620">
    <property type="protein sequence ID" value="XBJ29664.1"/>
    <property type="molecule type" value="Genomic_DNA"/>
</dbReference>
<proteinExistence type="inferred from homology"/>
<evidence type="ECO:0000256" key="8">
    <source>
        <dbReference type="PIRSR" id="PIRSR602481-1"/>
    </source>
</evidence>
<dbReference type="InterPro" id="IPR002481">
    <property type="entry name" value="FUR"/>
</dbReference>
<keyword evidence="5" id="KW-0805">Transcription regulation</keyword>
<evidence type="ECO:0000313" key="9">
    <source>
        <dbReference type="EMBL" id="XBJ29664.1"/>
    </source>
</evidence>
<dbReference type="AlphaFoldDB" id="A0AAU7E854"/>
<dbReference type="GO" id="GO:0008270">
    <property type="term" value="F:zinc ion binding"/>
    <property type="evidence" value="ECO:0007669"/>
    <property type="project" value="TreeGrafter"/>
</dbReference>
<feature type="binding site" evidence="8">
    <location>
        <position position="92"/>
    </location>
    <ligand>
        <name>Zn(2+)</name>
        <dbReference type="ChEBI" id="CHEBI:29105"/>
    </ligand>
</feature>
<evidence type="ECO:0000256" key="4">
    <source>
        <dbReference type="ARBA" id="ARBA00022833"/>
    </source>
</evidence>
<keyword evidence="8" id="KW-0479">Metal-binding</keyword>
<dbReference type="CDD" id="cd07153">
    <property type="entry name" value="Fur_like"/>
    <property type="match status" value="1"/>
</dbReference>
<evidence type="ECO:0000256" key="3">
    <source>
        <dbReference type="ARBA" id="ARBA00022491"/>
    </source>
</evidence>
<keyword evidence="4 8" id="KW-0862">Zinc</keyword>
<dbReference type="InterPro" id="IPR043135">
    <property type="entry name" value="Fur_C"/>
</dbReference>
<evidence type="ECO:0000256" key="5">
    <source>
        <dbReference type="ARBA" id="ARBA00023015"/>
    </source>
</evidence>
<protein>
    <submittedName>
        <fullName evidence="9">Peroxide-responsive transcriptional repressor PerR</fullName>
    </submittedName>
</protein>
<dbReference type="InterPro" id="IPR036390">
    <property type="entry name" value="WH_DNA-bd_sf"/>
</dbReference>
<dbReference type="PANTHER" id="PTHR33202">
    <property type="entry name" value="ZINC UPTAKE REGULATION PROTEIN"/>
    <property type="match status" value="1"/>
</dbReference>
<dbReference type="GO" id="GO:0003700">
    <property type="term" value="F:DNA-binding transcription factor activity"/>
    <property type="evidence" value="ECO:0007669"/>
    <property type="project" value="InterPro"/>
</dbReference>
<keyword evidence="3" id="KW-0678">Repressor</keyword>
<dbReference type="PANTHER" id="PTHR33202:SF7">
    <property type="entry name" value="FERRIC UPTAKE REGULATION PROTEIN"/>
    <property type="match status" value="1"/>
</dbReference>
<dbReference type="InterPro" id="IPR036388">
    <property type="entry name" value="WH-like_DNA-bd_sf"/>
</dbReference>